<gene>
    <name evidence="2" type="ORF">HHT355_0667</name>
</gene>
<name>A0A0H5SGC8_HERHM</name>
<dbReference type="Pfam" id="PF17253">
    <property type="entry name" value="DUF5320"/>
    <property type="match status" value="1"/>
</dbReference>
<sequence length="78" mass="9062">MPRGDRTGPLGMGPLTGRRLGFCAGSKVPGYLNASYRREFWFGRRGYRRAFWLAGMIPWCFYLAYHLSNRSKIKSKRL</sequence>
<dbReference type="OrthoDB" id="9815278at2"/>
<accession>A0A0H5SGC8</accession>
<keyword evidence="1" id="KW-0812">Transmembrane</keyword>
<dbReference type="EMBL" id="CVTD020000009">
    <property type="protein sequence ID" value="CRZ33871.1"/>
    <property type="molecule type" value="Genomic_DNA"/>
</dbReference>
<dbReference type="InterPro" id="IPR035205">
    <property type="entry name" value="DUF5320"/>
</dbReference>
<feature type="transmembrane region" description="Helical" evidence="1">
    <location>
        <begin position="50"/>
        <end position="68"/>
    </location>
</feature>
<protein>
    <submittedName>
        <fullName evidence="2">Uncharacterized protein</fullName>
    </submittedName>
</protein>
<keyword evidence="3" id="KW-1185">Reference proteome</keyword>
<reference evidence="2 3" key="1">
    <citation type="submission" date="2015-06" db="EMBL/GenBank/DDBJ databases">
        <authorList>
            <person name="Wibberg Daniel"/>
        </authorList>
    </citation>
    <scope>NUCLEOTIDE SEQUENCE [LARGE SCALE GENOMIC DNA]</scope>
    <source>
        <strain evidence="2 3">T3/55T</strain>
    </source>
</reference>
<dbReference type="AlphaFoldDB" id="A0A0H5SGC8"/>
<keyword evidence="1" id="KW-0472">Membrane</keyword>
<proteinExistence type="predicted"/>
<evidence type="ECO:0000313" key="3">
    <source>
        <dbReference type="Proteomes" id="UP000236497"/>
    </source>
</evidence>
<dbReference type="RefSeq" id="WP_065820959.1">
    <property type="nucleotide sequence ID" value="NZ_CVTD020000009.1"/>
</dbReference>
<keyword evidence="1" id="KW-1133">Transmembrane helix</keyword>
<evidence type="ECO:0000313" key="2">
    <source>
        <dbReference type="EMBL" id="CRZ33871.1"/>
    </source>
</evidence>
<dbReference type="Proteomes" id="UP000236497">
    <property type="component" value="Unassembled WGS sequence"/>
</dbReference>
<organism evidence="2 3">
    <name type="scientific">Herbinix hemicellulosilytica</name>
    <dbReference type="NCBI Taxonomy" id="1564487"/>
    <lineage>
        <taxon>Bacteria</taxon>
        <taxon>Bacillati</taxon>
        <taxon>Bacillota</taxon>
        <taxon>Clostridia</taxon>
        <taxon>Lachnospirales</taxon>
        <taxon>Lachnospiraceae</taxon>
        <taxon>Herbinix</taxon>
    </lineage>
</organism>
<evidence type="ECO:0000256" key="1">
    <source>
        <dbReference type="SAM" id="Phobius"/>
    </source>
</evidence>